<evidence type="ECO:0000313" key="4">
    <source>
        <dbReference type="Proteomes" id="UP001152797"/>
    </source>
</evidence>
<feature type="compositionally biased region" description="Low complexity" evidence="1">
    <location>
        <begin position="25"/>
        <end position="38"/>
    </location>
</feature>
<dbReference type="Proteomes" id="UP001152797">
    <property type="component" value="Unassembled WGS sequence"/>
</dbReference>
<feature type="region of interest" description="Disordered" evidence="1">
    <location>
        <begin position="61"/>
        <end position="83"/>
    </location>
</feature>
<dbReference type="AlphaFoldDB" id="A0A9P1G9N2"/>
<dbReference type="OrthoDB" id="10305437at2759"/>
<proteinExistence type="predicted"/>
<accession>A0A9P1G9N2</accession>
<comment type="caution">
    <text evidence="2">The sequence shown here is derived from an EMBL/GenBank/DDBJ whole genome shotgun (WGS) entry which is preliminary data.</text>
</comment>
<protein>
    <submittedName>
        <fullName evidence="2">Uncharacterized protein</fullName>
    </submittedName>
</protein>
<feature type="compositionally biased region" description="Polar residues" evidence="1">
    <location>
        <begin position="162"/>
        <end position="175"/>
    </location>
</feature>
<dbReference type="EMBL" id="CAMXCT010003757">
    <property type="protein sequence ID" value="CAI4006070.1"/>
    <property type="molecule type" value="Genomic_DNA"/>
</dbReference>
<feature type="compositionally biased region" description="Polar residues" evidence="1">
    <location>
        <begin position="70"/>
        <end position="82"/>
    </location>
</feature>
<dbReference type="EMBL" id="CAMXCT020003757">
    <property type="protein sequence ID" value="CAL1159445.1"/>
    <property type="molecule type" value="Genomic_DNA"/>
</dbReference>
<feature type="region of interest" description="Disordered" evidence="1">
    <location>
        <begin position="143"/>
        <end position="190"/>
    </location>
</feature>
<evidence type="ECO:0000313" key="3">
    <source>
        <dbReference type="EMBL" id="CAL4793382.1"/>
    </source>
</evidence>
<evidence type="ECO:0000313" key="2">
    <source>
        <dbReference type="EMBL" id="CAI4006070.1"/>
    </source>
</evidence>
<name>A0A9P1G9N2_9DINO</name>
<reference evidence="3 4" key="2">
    <citation type="submission" date="2024-05" db="EMBL/GenBank/DDBJ databases">
        <authorList>
            <person name="Chen Y."/>
            <person name="Shah S."/>
            <person name="Dougan E. K."/>
            <person name="Thang M."/>
            <person name="Chan C."/>
        </authorList>
    </citation>
    <scope>NUCLEOTIDE SEQUENCE [LARGE SCALE GENOMIC DNA]</scope>
</reference>
<evidence type="ECO:0000256" key="1">
    <source>
        <dbReference type="SAM" id="MobiDB-lite"/>
    </source>
</evidence>
<gene>
    <name evidence="2" type="ORF">C1SCF055_LOCUS31744</name>
</gene>
<keyword evidence="4" id="KW-1185">Reference proteome</keyword>
<dbReference type="EMBL" id="CAMXCT030003757">
    <property type="protein sequence ID" value="CAL4793382.1"/>
    <property type="molecule type" value="Genomic_DNA"/>
</dbReference>
<reference evidence="2" key="1">
    <citation type="submission" date="2022-10" db="EMBL/GenBank/DDBJ databases">
        <authorList>
            <person name="Chen Y."/>
            <person name="Dougan E. K."/>
            <person name="Chan C."/>
            <person name="Rhodes N."/>
            <person name="Thang M."/>
        </authorList>
    </citation>
    <scope>NUCLEOTIDE SEQUENCE</scope>
</reference>
<sequence>MGEDFSWEDISVVTIQDRTEPARRTVASDTTSTSTSESDAGEEWLDFQTEVLQLEGDKEPLSFDDLFGEENSTAQAQNTDLPSLSEAESQLLALRARRARIVSIAQRYSGQELPGTAKAQVRAAYGLEVDAAAQVRASEASALEGSEQSLSTVEAPSKEALPSQTAVESSKSSGARNGYGDQNGCSEEGLSATERVLQRLRKEGLGDGQKIREGLVKDQERADELWRGFLCDDMPVGGDALPDPDEFYRGKR</sequence>
<organism evidence="2">
    <name type="scientific">Cladocopium goreaui</name>
    <dbReference type="NCBI Taxonomy" id="2562237"/>
    <lineage>
        <taxon>Eukaryota</taxon>
        <taxon>Sar</taxon>
        <taxon>Alveolata</taxon>
        <taxon>Dinophyceae</taxon>
        <taxon>Suessiales</taxon>
        <taxon>Symbiodiniaceae</taxon>
        <taxon>Cladocopium</taxon>
    </lineage>
</organism>
<feature type="region of interest" description="Disordered" evidence="1">
    <location>
        <begin position="18"/>
        <end position="43"/>
    </location>
</feature>